<accession>A0A5E5BGR2</accession>
<dbReference type="Proteomes" id="UP000335538">
    <property type="component" value="Unassembled WGS sequence"/>
</dbReference>
<gene>
    <name evidence="1" type="ORF">PSP31121_05096</name>
</gene>
<dbReference type="AlphaFoldDB" id="A0A5E5BGR2"/>
<organism evidence="1 2">
    <name type="scientific">Pandoraea sputorum</name>
    <dbReference type="NCBI Taxonomy" id="93222"/>
    <lineage>
        <taxon>Bacteria</taxon>
        <taxon>Pseudomonadati</taxon>
        <taxon>Pseudomonadota</taxon>
        <taxon>Betaproteobacteria</taxon>
        <taxon>Burkholderiales</taxon>
        <taxon>Burkholderiaceae</taxon>
        <taxon>Pandoraea</taxon>
    </lineage>
</organism>
<evidence type="ECO:0000313" key="2">
    <source>
        <dbReference type="Proteomes" id="UP000335538"/>
    </source>
</evidence>
<dbReference type="RefSeq" id="WP_150811242.1">
    <property type="nucleotide sequence ID" value="NZ_CABPSR010000023.1"/>
</dbReference>
<dbReference type="EMBL" id="CABPSR010000023">
    <property type="protein sequence ID" value="VVE85109.1"/>
    <property type="molecule type" value="Genomic_DNA"/>
</dbReference>
<sequence>MFPTVANESVLSFRYDWNDPVTYTDVVNIKGAETLDKLVARPDERSCLKKVWDWCCVGVEYNGVTKEADGILWHLLHAPDDPLGLFERLRDTVANGNLRQFVYLRFDRTELHFTLNGLEDNPIHFRAAPTGVPARIIANFWNMVVPEHGPGAAANNHNLASLHIYNNASAHIQNMLDRLALPQTFAEISRAFEAEAPGRASTGMAEAGMADPGMPGTGVQDPLLAVAQQYTPQFTLHPPNDNGIIRADVRYRDGLGWLDVSFLIRERFEGEDDKDTVQCIFTKYTSSFG</sequence>
<protein>
    <submittedName>
        <fullName evidence="1">Uncharacterized protein</fullName>
    </submittedName>
</protein>
<evidence type="ECO:0000313" key="1">
    <source>
        <dbReference type="EMBL" id="VVE85109.1"/>
    </source>
</evidence>
<name>A0A5E5BGR2_9BURK</name>
<proteinExistence type="predicted"/>
<reference evidence="1 2" key="1">
    <citation type="submission" date="2019-08" db="EMBL/GenBank/DDBJ databases">
        <authorList>
            <person name="Peeters C."/>
        </authorList>
    </citation>
    <scope>NUCLEOTIDE SEQUENCE [LARGE SCALE GENOMIC DNA]</scope>
    <source>
        <strain evidence="1 2">LMG 31121</strain>
    </source>
</reference>